<comment type="caution">
    <text evidence="1">The sequence shown here is derived from an EMBL/GenBank/DDBJ whole genome shotgun (WGS) entry which is preliminary data.</text>
</comment>
<protein>
    <submittedName>
        <fullName evidence="1">Uncharacterized protein</fullName>
    </submittedName>
</protein>
<sequence length="115" mass="12225">MLAQVIPEQTLQVQGIDHVIGKDNSSSLSYKRLEGKVAIITGGARGIGEATVKLFVRHGAKVVIADIEDANGIALAESLSPSAVYSPPLCGQLDLRGGNKIGLYTWAIVNLDRRE</sequence>
<gene>
    <name evidence="1" type="ORF">D5086_033833</name>
</gene>
<dbReference type="EMBL" id="RCHU02000019">
    <property type="protein sequence ID" value="KAL3565787.1"/>
    <property type="molecule type" value="Genomic_DNA"/>
</dbReference>
<name>A0ACC4AHY4_POPAL</name>
<keyword evidence="2" id="KW-1185">Reference proteome</keyword>
<accession>A0ACC4AHY4</accession>
<organism evidence="1 2">
    <name type="scientific">Populus alba</name>
    <name type="common">White poplar</name>
    <dbReference type="NCBI Taxonomy" id="43335"/>
    <lineage>
        <taxon>Eukaryota</taxon>
        <taxon>Viridiplantae</taxon>
        <taxon>Streptophyta</taxon>
        <taxon>Embryophyta</taxon>
        <taxon>Tracheophyta</taxon>
        <taxon>Spermatophyta</taxon>
        <taxon>Magnoliopsida</taxon>
        <taxon>eudicotyledons</taxon>
        <taxon>Gunneridae</taxon>
        <taxon>Pentapetalae</taxon>
        <taxon>rosids</taxon>
        <taxon>fabids</taxon>
        <taxon>Malpighiales</taxon>
        <taxon>Salicaceae</taxon>
        <taxon>Saliceae</taxon>
        <taxon>Populus</taxon>
    </lineage>
</organism>
<dbReference type="Proteomes" id="UP000309997">
    <property type="component" value="Unassembled WGS sequence"/>
</dbReference>
<reference evidence="1 2" key="1">
    <citation type="journal article" date="2024" name="Plant Biotechnol. J.">
        <title>Genome and CRISPR/Cas9 system of a widespread forest tree (Populus alba) in the world.</title>
        <authorList>
            <person name="Liu Y.J."/>
            <person name="Jiang P.F."/>
            <person name="Han X.M."/>
            <person name="Li X.Y."/>
            <person name="Wang H.M."/>
            <person name="Wang Y.J."/>
            <person name="Wang X.X."/>
            <person name="Zeng Q.Y."/>
        </authorList>
    </citation>
    <scope>NUCLEOTIDE SEQUENCE [LARGE SCALE GENOMIC DNA]</scope>
    <source>
        <strain evidence="2">cv. PAL-ZL1</strain>
    </source>
</reference>
<proteinExistence type="predicted"/>
<evidence type="ECO:0000313" key="2">
    <source>
        <dbReference type="Proteomes" id="UP000309997"/>
    </source>
</evidence>
<evidence type="ECO:0000313" key="1">
    <source>
        <dbReference type="EMBL" id="KAL3565787.1"/>
    </source>
</evidence>